<dbReference type="RefSeq" id="WP_011761802.1">
    <property type="nucleotide sequence ID" value="NC_008701.1"/>
</dbReference>
<reference evidence="1" key="1">
    <citation type="submission" date="2006-12" db="EMBL/GenBank/DDBJ databases">
        <title>Complete sequence of Pyrobaculum islandicum DSM 4184.</title>
        <authorList>
            <person name="Copeland A."/>
            <person name="Lucas S."/>
            <person name="Lapidus A."/>
            <person name="Barry K."/>
            <person name="Detter J.C."/>
            <person name="Glavina del Rio T."/>
            <person name="Dalin E."/>
            <person name="Tice H."/>
            <person name="Pitluck S."/>
            <person name="Meincke L."/>
            <person name="Brettin T."/>
            <person name="Bruce D."/>
            <person name="Han C."/>
            <person name="Tapia R."/>
            <person name="Gilna P."/>
            <person name="Schmutz J."/>
            <person name="Larimer F."/>
            <person name="Land M."/>
            <person name="Hauser L."/>
            <person name="Kyrpides N."/>
            <person name="Mikhailova N."/>
            <person name="Cozen A.E."/>
            <person name="Fitz-Gibbon S.T."/>
            <person name="House C.H."/>
            <person name="Saltikov C."/>
            <person name="Lowe T."/>
            <person name="Richardson P."/>
        </authorList>
    </citation>
    <scope>NUCLEOTIDE SEQUENCE [LARGE SCALE GENOMIC DNA]</scope>
    <source>
        <strain evidence="1">DSM 4184</strain>
    </source>
</reference>
<dbReference type="KEGG" id="pis:Pisl_0041"/>
<accession>A1RQJ3</accession>
<evidence type="ECO:0000313" key="2">
    <source>
        <dbReference type="Proteomes" id="UP000002595"/>
    </source>
</evidence>
<name>A1RQJ3_PYRIL</name>
<dbReference type="AlphaFoldDB" id="A1RQJ3"/>
<dbReference type="STRING" id="384616.Pisl_0041"/>
<dbReference type="SUPFAM" id="SSF88697">
    <property type="entry name" value="PUA domain-like"/>
    <property type="match status" value="1"/>
</dbReference>
<dbReference type="eggNOG" id="arCOG01734">
    <property type="taxonomic scope" value="Archaea"/>
</dbReference>
<sequence length="141" mass="15330">MAVYLMSIKPKFGEEILGGAKKCELRKLVGPLIQPDDVVYLYFTKPTAAVVGYFTAGLVFIVPTHNLSKLLSELGGCGVGEEDLKYVEGARYSMLIEARGPARCLTPVKLTEIGLRPPPSYRKLDGKTAAKLKALCEGKKI</sequence>
<gene>
    <name evidence="1" type="ordered locus">Pisl_0041</name>
</gene>
<organism evidence="1 2">
    <name type="scientific">Pyrobaculum islandicum (strain DSM 4184 / JCM 9189 / GEO3)</name>
    <dbReference type="NCBI Taxonomy" id="384616"/>
    <lineage>
        <taxon>Archaea</taxon>
        <taxon>Thermoproteota</taxon>
        <taxon>Thermoprotei</taxon>
        <taxon>Thermoproteales</taxon>
        <taxon>Thermoproteaceae</taxon>
        <taxon>Pyrobaculum</taxon>
    </lineage>
</organism>
<proteinExistence type="predicted"/>
<evidence type="ECO:0008006" key="3">
    <source>
        <dbReference type="Google" id="ProtNLM"/>
    </source>
</evidence>
<keyword evidence="2" id="KW-1185">Reference proteome</keyword>
<dbReference type="GeneID" id="4617064"/>
<dbReference type="InterPro" id="IPR015947">
    <property type="entry name" value="PUA-like_sf"/>
</dbReference>
<protein>
    <recommendedName>
        <fullName evidence="3">ASCH domain-containing protein</fullName>
    </recommendedName>
</protein>
<dbReference type="Proteomes" id="UP000002595">
    <property type="component" value="Chromosome"/>
</dbReference>
<dbReference type="EMBL" id="CP000504">
    <property type="protein sequence ID" value="ABL87225.1"/>
    <property type="molecule type" value="Genomic_DNA"/>
</dbReference>
<dbReference type="HOGENOM" id="CLU_135561_2_0_2"/>
<evidence type="ECO:0000313" key="1">
    <source>
        <dbReference type="EMBL" id="ABL87225.1"/>
    </source>
</evidence>